<protein>
    <submittedName>
        <fullName evidence="1">Uncharacterized protein</fullName>
    </submittedName>
</protein>
<evidence type="ECO:0000313" key="2">
    <source>
        <dbReference type="Proteomes" id="UP000023152"/>
    </source>
</evidence>
<organism evidence="1 2">
    <name type="scientific">Reticulomyxa filosa</name>
    <dbReference type="NCBI Taxonomy" id="46433"/>
    <lineage>
        <taxon>Eukaryota</taxon>
        <taxon>Sar</taxon>
        <taxon>Rhizaria</taxon>
        <taxon>Retaria</taxon>
        <taxon>Foraminifera</taxon>
        <taxon>Monothalamids</taxon>
        <taxon>Reticulomyxidae</taxon>
        <taxon>Reticulomyxa</taxon>
    </lineage>
</organism>
<name>X6P1E7_RETFI</name>
<proteinExistence type="predicted"/>
<comment type="caution">
    <text evidence="1">The sequence shown here is derived from an EMBL/GenBank/DDBJ whole genome shotgun (WGS) entry which is preliminary data.</text>
</comment>
<dbReference type="Proteomes" id="UP000023152">
    <property type="component" value="Unassembled WGS sequence"/>
</dbReference>
<accession>X6P1E7</accession>
<gene>
    <name evidence="1" type="ORF">RFI_05154</name>
</gene>
<dbReference type="EMBL" id="ASPP01004572">
    <property type="protein sequence ID" value="ETO31963.1"/>
    <property type="molecule type" value="Genomic_DNA"/>
</dbReference>
<sequence>MSISKVIASFTPDEKSEAMKRKLTAICLSSSQENLNNVYNNIRTVFPEYLYNENFVIQIDGKTVPFADPQKFTDSVKGLKSLDIKKWSSFIFLSKKKLLLYENKQKKVKDKKLQVMNGTTLIFEFTPKYANDANEAIIKDIWKKNWNELQNKVLKHFRLMII</sequence>
<reference evidence="1 2" key="1">
    <citation type="journal article" date="2013" name="Curr. Biol.">
        <title>The Genome of the Foraminiferan Reticulomyxa filosa.</title>
        <authorList>
            <person name="Glockner G."/>
            <person name="Hulsmann N."/>
            <person name="Schleicher M."/>
            <person name="Noegel A.A."/>
            <person name="Eichinger L."/>
            <person name="Gallinger C."/>
            <person name="Pawlowski J."/>
            <person name="Sierra R."/>
            <person name="Euteneuer U."/>
            <person name="Pillet L."/>
            <person name="Moustafa A."/>
            <person name="Platzer M."/>
            <person name="Groth M."/>
            <person name="Szafranski K."/>
            <person name="Schliwa M."/>
        </authorList>
    </citation>
    <scope>NUCLEOTIDE SEQUENCE [LARGE SCALE GENOMIC DNA]</scope>
</reference>
<evidence type="ECO:0000313" key="1">
    <source>
        <dbReference type="EMBL" id="ETO31963.1"/>
    </source>
</evidence>
<dbReference type="AlphaFoldDB" id="X6P1E7"/>
<keyword evidence="2" id="KW-1185">Reference proteome</keyword>